<evidence type="ECO:0000313" key="5">
    <source>
        <dbReference type="Proteomes" id="UP000535937"/>
    </source>
</evidence>
<evidence type="ECO:0000313" key="4">
    <source>
        <dbReference type="EMBL" id="MBB3062206.1"/>
    </source>
</evidence>
<dbReference type="Proteomes" id="UP000535937">
    <property type="component" value="Unassembled WGS sequence"/>
</dbReference>
<keyword evidence="5" id="KW-1185">Reference proteome</keyword>
<dbReference type="Gene3D" id="3.40.50.2020">
    <property type="match status" value="1"/>
</dbReference>
<accession>A0A7W4WDF7</accession>
<dbReference type="RefSeq" id="WP_183461305.1">
    <property type="nucleotide sequence ID" value="NZ_JACHWZ010000014.1"/>
</dbReference>
<protein>
    <recommendedName>
        <fullName evidence="3">Phosphoribosyltransferase domain-containing protein</fullName>
    </recommendedName>
</protein>
<name>A0A7W4WDF7_9GAMM</name>
<dbReference type="InterPro" id="IPR029057">
    <property type="entry name" value="PRTase-like"/>
</dbReference>
<dbReference type="SUPFAM" id="SSF53271">
    <property type="entry name" value="PRTase-like"/>
    <property type="match status" value="1"/>
</dbReference>
<evidence type="ECO:0000259" key="3">
    <source>
        <dbReference type="Pfam" id="PF00156"/>
    </source>
</evidence>
<proteinExistence type="predicted"/>
<gene>
    <name evidence="4" type="ORF">FHS09_003051</name>
</gene>
<dbReference type="EMBL" id="JACHWZ010000014">
    <property type="protein sequence ID" value="MBB3062206.1"/>
    <property type="molecule type" value="Genomic_DNA"/>
</dbReference>
<reference evidence="4 5" key="1">
    <citation type="submission" date="2020-08" db="EMBL/GenBank/DDBJ databases">
        <title>Genomic Encyclopedia of Type Strains, Phase III (KMG-III): the genomes of soil and plant-associated and newly described type strains.</title>
        <authorList>
            <person name="Whitman W."/>
        </authorList>
    </citation>
    <scope>NUCLEOTIDE SEQUENCE [LARGE SCALE GENOMIC DNA]</scope>
    <source>
        <strain evidence="4 5">CECT 8799</strain>
    </source>
</reference>
<feature type="domain" description="Phosphoribosyltransferase" evidence="3">
    <location>
        <begin position="10"/>
        <end position="147"/>
    </location>
</feature>
<dbReference type="CDD" id="cd06223">
    <property type="entry name" value="PRTases_typeI"/>
    <property type="match status" value="1"/>
</dbReference>
<dbReference type="PANTHER" id="PTHR43363">
    <property type="entry name" value="HYPOXANTHINE PHOSPHORIBOSYLTRANSFERASE"/>
    <property type="match status" value="1"/>
</dbReference>
<evidence type="ECO:0000256" key="1">
    <source>
        <dbReference type="ARBA" id="ARBA00022676"/>
    </source>
</evidence>
<dbReference type="PANTHER" id="PTHR43363:SF1">
    <property type="entry name" value="HYPOXANTHINE-GUANINE PHOSPHORIBOSYLTRANSFERASE"/>
    <property type="match status" value="1"/>
</dbReference>
<keyword evidence="2" id="KW-0808">Transferase</keyword>
<comment type="caution">
    <text evidence="4">The sequence shown here is derived from an EMBL/GenBank/DDBJ whole genome shotgun (WGS) entry which is preliminary data.</text>
</comment>
<sequence length="200" mass="22646">MNSKTFIDAQTLLEDSYGLALQVFESGFRPDYIVGVWRGGAPVGIAVQEMFDYLDMHADHIAIRTSSYHGIDQRRKEVRVHGLTYLIKRVQSHESLLIVDDVYDTGLSIQQAISDLRSACKKNTPDIRVACPYYKPGRNQTGRVPDYYLHRTDEWLVFPHELKGLTPEEIARHKPALNKHLDKLAALKGEVATVEEEPAA</sequence>
<dbReference type="GO" id="GO:0016757">
    <property type="term" value="F:glycosyltransferase activity"/>
    <property type="evidence" value="ECO:0007669"/>
    <property type="project" value="UniProtKB-KW"/>
</dbReference>
<dbReference type="AlphaFoldDB" id="A0A7W4WDF7"/>
<dbReference type="Pfam" id="PF00156">
    <property type="entry name" value="Pribosyltran"/>
    <property type="match status" value="1"/>
</dbReference>
<keyword evidence="1" id="KW-0328">Glycosyltransferase</keyword>
<evidence type="ECO:0000256" key="2">
    <source>
        <dbReference type="ARBA" id="ARBA00022679"/>
    </source>
</evidence>
<organism evidence="4 5">
    <name type="scientific">Microbulbifer rhizosphaerae</name>
    <dbReference type="NCBI Taxonomy" id="1562603"/>
    <lineage>
        <taxon>Bacteria</taxon>
        <taxon>Pseudomonadati</taxon>
        <taxon>Pseudomonadota</taxon>
        <taxon>Gammaproteobacteria</taxon>
        <taxon>Cellvibrionales</taxon>
        <taxon>Microbulbiferaceae</taxon>
        <taxon>Microbulbifer</taxon>
    </lineage>
</organism>
<dbReference type="InterPro" id="IPR000836">
    <property type="entry name" value="PRTase_dom"/>
</dbReference>